<dbReference type="GO" id="GO:0006779">
    <property type="term" value="P:porphyrin-containing compound biosynthetic process"/>
    <property type="evidence" value="ECO:0007669"/>
    <property type="project" value="InterPro"/>
</dbReference>
<evidence type="ECO:0000313" key="2">
    <source>
        <dbReference type="EMBL" id="HJC10642.1"/>
    </source>
</evidence>
<dbReference type="SUPFAM" id="SSF51726">
    <property type="entry name" value="UROD/MetE-like"/>
    <property type="match status" value="1"/>
</dbReference>
<proteinExistence type="predicted"/>
<dbReference type="GO" id="GO:0004853">
    <property type="term" value="F:uroporphyrinogen decarboxylase activity"/>
    <property type="evidence" value="ECO:0007669"/>
    <property type="project" value="InterPro"/>
</dbReference>
<sequence length="338" mass="39114">MLSPKENFLETIKKDGKPDRLVKQFEGTVFFPPSPASSYIRGNRHRGMEPLKDRFGTEILWPQNQVAAMPHVTAENKVIKDITEWKDQLVMPDLEANCSDPELWKPFIEQAEAARGEDKLLMAFMPTGVFERLHFLMGFEDMLVNFLLEPEDMLDLCNAIGEYRFQYMKLIVDNFKPDIMLSHDDWGSKNSLFISPDTWREFIKPQYEKTYKYMKDHGVIIMHHADSFMEPIVEDMVELGIDIWQGTLPENDIVKLQKQLDGRMTIMGGIDASIVDREDSTEEEIRREVRRACTQYGPGGHYIPCITYGGPGCLYPNADPIIDDEIRKYNKEVYGIEE</sequence>
<dbReference type="Pfam" id="PF01208">
    <property type="entry name" value="URO-D"/>
    <property type="match status" value="1"/>
</dbReference>
<dbReference type="EMBL" id="DWWV01000096">
    <property type="protein sequence ID" value="HJC10642.1"/>
    <property type="molecule type" value="Genomic_DNA"/>
</dbReference>
<feature type="domain" description="Uroporphyrinogen decarboxylase (URO-D)" evidence="1">
    <location>
        <begin position="119"/>
        <end position="303"/>
    </location>
</feature>
<reference evidence="2" key="2">
    <citation type="submission" date="2021-04" db="EMBL/GenBank/DDBJ databases">
        <authorList>
            <person name="Gilroy R."/>
        </authorList>
    </citation>
    <scope>NUCLEOTIDE SEQUENCE</scope>
    <source>
        <strain evidence="2">ChiSxjej6B18-287</strain>
    </source>
</reference>
<dbReference type="InterPro" id="IPR000257">
    <property type="entry name" value="Uroporphyrinogen_deCOase"/>
</dbReference>
<organism evidence="2 3">
    <name type="scientific">Candidatus Blautia merdigallinarum</name>
    <dbReference type="NCBI Taxonomy" id="2838495"/>
    <lineage>
        <taxon>Bacteria</taxon>
        <taxon>Bacillati</taxon>
        <taxon>Bacillota</taxon>
        <taxon>Clostridia</taxon>
        <taxon>Lachnospirales</taxon>
        <taxon>Lachnospiraceae</taxon>
        <taxon>Blautia</taxon>
    </lineage>
</organism>
<dbReference type="PANTHER" id="PTHR47099">
    <property type="entry name" value="METHYLCOBAMIDE:COM METHYLTRANSFERASE MTBA"/>
    <property type="match status" value="1"/>
</dbReference>
<gene>
    <name evidence="2" type="ORF">H9935_07465</name>
</gene>
<protein>
    <submittedName>
        <fullName evidence="2">Uroporphyrinogen decarboxylase (URO-D)</fullName>
    </submittedName>
</protein>
<name>A0A9D2N590_9FIRM</name>
<accession>A0A9D2N590</accession>
<comment type="caution">
    <text evidence="2">The sequence shown here is derived from an EMBL/GenBank/DDBJ whole genome shotgun (WGS) entry which is preliminary data.</text>
</comment>
<evidence type="ECO:0000259" key="1">
    <source>
        <dbReference type="Pfam" id="PF01208"/>
    </source>
</evidence>
<dbReference type="PANTHER" id="PTHR47099:SF1">
    <property type="entry name" value="METHYLCOBAMIDE:COM METHYLTRANSFERASE MTBA"/>
    <property type="match status" value="1"/>
</dbReference>
<dbReference type="Proteomes" id="UP000823893">
    <property type="component" value="Unassembled WGS sequence"/>
</dbReference>
<reference evidence="2" key="1">
    <citation type="journal article" date="2021" name="PeerJ">
        <title>Extensive microbial diversity within the chicken gut microbiome revealed by metagenomics and culture.</title>
        <authorList>
            <person name="Gilroy R."/>
            <person name="Ravi A."/>
            <person name="Getino M."/>
            <person name="Pursley I."/>
            <person name="Horton D.L."/>
            <person name="Alikhan N.F."/>
            <person name="Baker D."/>
            <person name="Gharbi K."/>
            <person name="Hall N."/>
            <person name="Watson M."/>
            <person name="Adriaenssens E.M."/>
            <person name="Foster-Nyarko E."/>
            <person name="Jarju S."/>
            <person name="Secka A."/>
            <person name="Antonio M."/>
            <person name="Oren A."/>
            <person name="Chaudhuri R.R."/>
            <person name="La Ragione R."/>
            <person name="Hildebrand F."/>
            <person name="Pallen M.J."/>
        </authorList>
    </citation>
    <scope>NUCLEOTIDE SEQUENCE</scope>
    <source>
        <strain evidence="2">ChiSxjej6B18-287</strain>
    </source>
</reference>
<dbReference type="AlphaFoldDB" id="A0A9D2N590"/>
<evidence type="ECO:0000313" key="3">
    <source>
        <dbReference type="Proteomes" id="UP000823893"/>
    </source>
</evidence>
<dbReference type="InterPro" id="IPR038071">
    <property type="entry name" value="UROD/MetE-like_sf"/>
</dbReference>
<dbReference type="Gene3D" id="3.20.20.210">
    <property type="match status" value="1"/>
</dbReference>
<dbReference type="InterPro" id="IPR052024">
    <property type="entry name" value="Methanogen_methyltrans"/>
</dbReference>